<dbReference type="GO" id="GO:0016020">
    <property type="term" value="C:membrane"/>
    <property type="evidence" value="ECO:0007669"/>
    <property type="project" value="InterPro"/>
</dbReference>
<dbReference type="PANTHER" id="PTHR35936">
    <property type="entry name" value="MEMBRANE-BOUND LYTIC MUREIN TRANSGLYCOSYLASE F"/>
    <property type="match status" value="1"/>
</dbReference>
<dbReference type="Pfam" id="PF00497">
    <property type="entry name" value="SBP_bac_3"/>
    <property type="match status" value="1"/>
</dbReference>
<evidence type="ECO:0000256" key="1">
    <source>
        <dbReference type="ARBA" id="ARBA00022729"/>
    </source>
</evidence>
<dbReference type="Gene3D" id="3.40.190.10">
    <property type="entry name" value="Periplasmic binding protein-like II"/>
    <property type="match status" value="2"/>
</dbReference>
<dbReference type="InterPro" id="IPR001638">
    <property type="entry name" value="Solute-binding_3/MltF_N"/>
</dbReference>
<gene>
    <name evidence="5" type="ORF">FHX53_001053</name>
</gene>
<evidence type="ECO:0000259" key="3">
    <source>
        <dbReference type="SMART" id="SM00062"/>
    </source>
</evidence>
<keyword evidence="1 2" id="KW-0732">Signal</keyword>
<feature type="domain" description="Ionotropic glutamate receptor C-terminal" evidence="4">
    <location>
        <begin position="45"/>
        <end position="273"/>
    </location>
</feature>
<organism evidence="5 6">
    <name type="scientific">Microcella alkalica</name>
    <dbReference type="NCBI Taxonomy" id="355930"/>
    <lineage>
        <taxon>Bacteria</taxon>
        <taxon>Bacillati</taxon>
        <taxon>Actinomycetota</taxon>
        <taxon>Actinomycetes</taxon>
        <taxon>Micrococcales</taxon>
        <taxon>Microbacteriaceae</taxon>
        <taxon>Microcella</taxon>
    </lineage>
</organism>
<dbReference type="Proteomes" id="UP000585905">
    <property type="component" value="Unassembled WGS sequence"/>
</dbReference>
<dbReference type="AlphaFoldDB" id="A0A839ECS9"/>
<feature type="chain" id="PRO_5032328215" evidence="2">
    <location>
        <begin position="30"/>
        <end position="281"/>
    </location>
</feature>
<dbReference type="CDD" id="cd13530">
    <property type="entry name" value="PBP2_peptides_like"/>
    <property type="match status" value="1"/>
</dbReference>
<feature type="signal peptide" evidence="2">
    <location>
        <begin position="1"/>
        <end position="29"/>
    </location>
</feature>
<feature type="domain" description="Solute-binding protein family 3/N-terminal" evidence="3">
    <location>
        <begin position="45"/>
        <end position="274"/>
    </location>
</feature>
<keyword evidence="6" id="KW-1185">Reference proteome</keyword>
<protein>
    <submittedName>
        <fullName evidence="5">Polar amino acid transport system substrate-binding protein</fullName>
    </submittedName>
</protein>
<name>A0A839ECS9_9MICO</name>
<dbReference type="SMART" id="SM00079">
    <property type="entry name" value="PBPe"/>
    <property type="match status" value="1"/>
</dbReference>
<reference evidence="5 6" key="1">
    <citation type="submission" date="2020-07" db="EMBL/GenBank/DDBJ databases">
        <title>Sequencing the genomes of 1000 actinobacteria strains.</title>
        <authorList>
            <person name="Klenk H.-P."/>
        </authorList>
    </citation>
    <scope>NUCLEOTIDE SEQUENCE [LARGE SCALE GENOMIC DNA]</scope>
    <source>
        <strain evidence="5 6">DSM 19663</strain>
    </source>
</reference>
<evidence type="ECO:0000313" key="5">
    <source>
        <dbReference type="EMBL" id="MBA8847468.1"/>
    </source>
</evidence>
<dbReference type="SMART" id="SM00062">
    <property type="entry name" value="PBPb"/>
    <property type="match status" value="1"/>
</dbReference>
<dbReference type="SUPFAM" id="SSF53850">
    <property type="entry name" value="Periplasmic binding protein-like II"/>
    <property type="match status" value="1"/>
</dbReference>
<proteinExistence type="predicted"/>
<dbReference type="PANTHER" id="PTHR35936:SF19">
    <property type="entry name" value="AMINO-ACID-BINDING PROTEIN YXEM-RELATED"/>
    <property type="match status" value="1"/>
</dbReference>
<comment type="caution">
    <text evidence="5">The sequence shown here is derived from an EMBL/GenBank/DDBJ whole genome shotgun (WGS) entry which is preliminary data.</text>
</comment>
<dbReference type="InterPro" id="IPR001320">
    <property type="entry name" value="Iontro_rcpt_C"/>
</dbReference>
<dbReference type="PROSITE" id="PS51257">
    <property type="entry name" value="PROKAR_LIPOPROTEIN"/>
    <property type="match status" value="1"/>
</dbReference>
<dbReference type="EMBL" id="JACGWX010000002">
    <property type="protein sequence ID" value="MBA8847468.1"/>
    <property type="molecule type" value="Genomic_DNA"/>
</dbReference>
<dbReference type="GO" id="GO:0015276">
    <property type="term" value="F:ligand-gated monoatomic ion channel activity"/>
    <property type="evidence" value="ECO:0007669"/>
    <property type="project" value="InterPro"/>
</dbReference>
<evidence type="ECO:0000259" key="4">
    <source>
        <dbReference type="SMART" id="SM00079"/>
    </source>
</evidence>
<evidence type="ECO:0000313" key="6">
    <source>
        <dbReference type="Proteomes" id="UP000585905"/>
    </source>
</evidence>
<dbReference type="RefSeq" id="WP_182490309.1">
    <property type="nucleotide sequence ID" value="NZ_BAAAOV010000014.1"/>
</dbReference>
<accession>A0A839ECS9</accession>
<evidence type="ECO:0000256" key="2">
    <source>
        <dbReference type="SAM" id="SignalP"/>
    </source>
</evidence>
<sequence length="281" mass="29105">MTRPRTLRRAAALVGATALLAGLAACAPAATEPGAADSEYVTEGKLTIATGEPAYYPYVIDDAPESGEGFEAAIAYAVAEELGFAAEDVVWVRTTFEAAIQPGPKDFDFNLQQYTITDERAENVDFSSPYYATPQAVITIESSPAASATSLADLASLRIGAATGTTSFQVIEEVIAPEAGAQAFNSNDDAKLALESGQIDAIVVDLPTAFYLTGVELTGGVLLGQLPDTAGVSDEWGLVLAKDSPLTDAVTAAVDALRESGRLAEIAEQWLGADAGAPILQ</sequence>